<dbReference type="SUPFAM" id="SSF69304">
    <property type="entry name" value="Tricorn protease N-terminal domain"/>
    <property type="match status" value="1"/>
</dbReference>
<feature type="transmembrane region" description="Helical" evidence="2">
    <location>
        <begin position="398"/>
        <end position="420"/>
    </location>
</feature>
<dbReference type="InterPro" id="IPR024983">
    <property type="entry name" value="CHAT_dom"/>
</dbReference>
<feature type="domain" description="CHAT" evidence="3">
    <location>
        <begin position="100"/>
        <end position="348"/>
    </location>
</feature>
<dbReference type="InterPro" id="IPR011042">
    <property type="entry name" value="6-blade_b-propeller_TolB-like"/>
</dbReference>
<comment type="caution">
    <text evidence="4">The sequence shown here is derived from an EMBL/GenBank/DDBJ whole genome shotgun (WGS) entry which is preliminary data.</text>
</comment>
<evidence type="ECO:0000313" key="5">
    <source>
        <dbReference type="Proteomes" id="UP000660668"/>
    </source>
</evidence>
<dbReference type="AlphaFoldDB" id="A0A930VMJ6"/>
<dbReference type="Gene3D" id="2.120.10.30">
    <property type="entry name" value="TolB, C-terminal domain"/>
    <property type="match status" value="2"/>
</dbReference>
<dbReference type="Proteomes" id="UP000660668">
    <property type="component" value="Unassembled WGS sequence"/>
</dbReference>
<evidence type="ECO:0000313" key="4">
    <source>
        <dbReference type="EMBL" id="MBF4770269.1"/>
    </source>
</evidence>
<sequence length="731" mass="78938">MGDRRYQNFDLFLEQEGEGRYEARVTSSPVGDAANSSFQLPFDAVTLENLLLKLDPGRSGMRGPDDPVRQQAARDFGGPLFDAVFSGEVLSAWTRSLEKVRDEPDSGLRLRLRLKEAPAVAGLPWELLYDAKNGAFPAQSERTPLVRYLDIGQEPRPIKVDGPLHVLVVICSPTDLDELDVEAEWARIEKALAAKTKQGLVVVDRLRPPTLDALGQWLNEHRAHVIHFVGHGSFDPVSGEGCIYFQNERGSKEQVTAAELGPFVHDHDPLRMVVLNACRSALTGAADPFGGMAQGLVRQGADAVVAMQFPISDSAAVKFTGDFYAALAEGRPVDQAVTEARKLMLANFRSEWATPVLFLRAPDGTIFDGVHAGGSRGGNLLRRSTEQLTALARGHPRIAIAVVAACVAALAAAVIVPLALRDSLPTSARLEPTQLLVAAGDKPTSRHIWLADLRNPANTHRLSKGGPMEWLPVISPDGRTMIFSRSRTTGGNTYILWVAAVDGSGDEPLFGNDAPDQCRTSQGRPAWIPGTDQLVMRCVNDQDELRLVRVDVGGRILDTYTVKDRNLQVLKGVGDPTVSRDGRTIVVFAALDRGSQQGSLYTIDVTSGTSRPLKAAVGTTTYSDAVFSPAADQLAYRVDTGTDAGFEVALADIADGQLVNDRVMSGSVPGRDEDPVFSPDGSQLVYTHSPKGQENQVRQLYVVPVDASAAPEQLVVEGLPAFQSVPAWSRR</sequence>
<gene>
    <name evidence="4" type="ORF">ISU10_21040</name>
</gene>
<accession>A0A930VMJ6</accession>
<keyword evidence="2" id="KW-0812">Transmembrane</keyword>
<organism evidence="4 5">
    <name type="scientific">Nocardioides agariphilus</name>
    <dbReference type="NCBI Taxonomy" id="433664"/>
    <lineage>
        <taxon>Bacteria</taxon>
        <taxon>Bacillati</taxon>
        <taxon>Actinomycetota</taxon>
        <taxon>Actinomycetes</taxon>
        <taxon>Propionibacteriales</taxon>
        <taxon>Nocardioidaceae</taxon>
        <taxon>Nocardioides</taxon>
    </lineage>
</organism>
<keyword evidence="2" id="KW-1133">Transmembrane helix</keyword>
<keyword evidence="2" id="KW-0472">Membrane</keyword>
<dbReference type="InterPro" id="IPR011659">
    <property type="entry name" value="WD40"/>
</dbReference>
<proteinExistence type="inferred from homology"/>
<keyword evidence="5" id="KW-1185">Reference proteome</keyword>
<dbReference type="Pfam" id="PF07676">
    <property type="entry name" value="PD40"/>
    <property type="match status" value="2"/>
</dbReference>
<evidence type="ECO:0000259" key="3">
    <source>
        <dbReference type="Pfam" id="PF12770"/>
    </source>
</evidence>
<dbReference type="PANTHER" id="PTHR36842:SF1">
    <property type="entry name" value="PROTEIN TOLB"/>
    <property type="match status" value="1"/>
</dbReference>
<dbReference type="RefSeq" id="WP_194698413.1">
    <property type="nucleotide sequence ID" value="NZ_JADKPO010000043.1"/>
</dbReference>
<evidence type="ECO:0000256" key="1">
    <source>
        <dbReference type="ARBA" id="ARBA00009820"/>
    </source>
</evidence>
<reference evidence="4" key="1">
    <citation type="submission" date="2020-11" db="EMBL/GenBank/DDBJ databases">
        <title>Nocardioides cynanchi sp. nov., isolated from soil of rhizosphere of Cynanchum wilfordii.</title>
        <authorList>
            <person name="Lee J.-S."/>
            <person name="Suh M.K."/>
            <person name="Kim J.-S."/>
        </authorList>
    </citation>
    <scope>NUCLEOTIDE SEQUENCE</scope>
    <source>
        <strain evidence="4">KCTC 19276</strain>
    </source>
</reference>
<name>A0A930VMJ6_9ACTN</name>
<protein>
    <submittedName>
        <fullName evidence="4">CHAT domain-containing protein</fullName>
    </submittedName>
</protein>
<dbReference type="EMBL" id="JADKPO010000043">
    <property type="protein sequence ID" value="MBF4770269.1"/>
    <property type="molecule type" value="Genomic_DNA"/>
</dbReference>
<dbReference type="PANTHER" id="PTHR36842">
    <property type="entry name" value="PROTEIN TOLB HOMOLOG"/>
    <property type="match status" value="1"/>
</dbReference>
<evidence type="ECO:0000256" key="2">
    <source>
        <dbReference type="SAM" id="Phobius"/>
    </source>
</evidence>
<comment type="similarity">
    <text evidence="1">Belongs to the TolB family.</text>
</comment>
<dbReference type="Pfam" id="PF12770">
    <property type="entry name" value="CHAT"/>
    <property type="match status" value="1"/>
</dbReference>